<protein>
    <submittedName>
        <fullName evidence="1">Transcriptional regulator</fullName>
    </submittedName>
</protein>
<sequence length="195" mass="20901">MGELSGLPSTFTTGQARDAGVHPRDLYAARDGGGLVELSRGVFRRADAPAAAYPDLLAVSLRAPRAVVCLLSAAAVHDLTDEIPMAVQIAVPRGTWPPKLDHPPVEVFVWDPATFELGLDSVEVAPGERVRIYSPGRTAVDLMRMRNKLGESVAHIALRRYLARRDARVADLFAYAKALDVLGPVRAAVDVLAAS</sequence>
<name>A0A8J3C225_9ACTN</name>
<dbReference type="Proteomes" id="UP000656042">
    <property type="component" value="Unassembled WGS sequence"/>
</dbReference>
<proteinExistence type="predicted"/>
<keyword evidence="2" id="KW-1185">Reference proteome</keyword>
<comment type="caution">
    <text evidence="1">The sequence shown here is derived from an EMBL/GenBank/DDBJ whole genome shotgun (WGS) entry which is preliminary data.</text>
</comment>
<evidence type="ECO:0000313" key="2">
    <source>
        <dbReference type="Proteomes" id="UP000656042"/>
    </source>
</evidence>
<reference evidence="1" key="2">
    <citation type="submission" date="2020-09" db="EMBL/GenBank/DDBJ databases">
        <authorList>
            <person name="Sun Q."/>
            <person name="Zhou Y."/>
        </authorList>
    </citation>
    <scope>NUCLEOTIDE SEQUENCE</scope>
    <source>
        <strain evidence="1">CGMCC 4.7299</strain>
    </source>
</reference>
<reference evidence="1" key="1">
    <citation type="journal article" date="2014" name="Int. J. Syst. Evol. Microbiol.">
        <title>Complete genome sequence of Corynebacterium casei LMG S-19264T (=DSM 44701T), isolated from a smear-ripened cheese.</title>
        <authorList>
            <consortium name="US DOE Joint Genome Institute (JGI-PGF)"/>
            <person name="Walter F."/>
            <person name="Albersmeier A."/>
            <person name="Kalinowski J."/>
            <person name="Ruckert C."/>
        </authorList>
    </citation>
    <scope>NUCLEOTIDE SEQUENCE</scope>
    <source>
        <strain evidence="1">CGMCC 4.7299</strain>
    </source>
</reference>
<gene>
    <name evidence="1" type="ORF">GCM10012284_32760</name>
</gene>
<dbReference type="AlphaFoldDB" id="A0A8J3C225"/>
<organism evidence="1 2">
    <name type="scientific">Mangrovihabitans endophyticus</name>
    <dbReference type="NCBI Taxonomy" id="1751298"/>
    <lineage>
        <taxon>Bacteria</taxon>
        <taxon>Bacillati</taxon>
        <taxon>Actinomycetota</taxon>
        <taxon>Actinomycetes</taxon>
        <taxon>Micromonosporales</taxon>
        <taxon>Micromonosporaceae</taxon>
        <taxon>Mangrovihabitans</taxon>
    </lineage>
</organism>
<accession>A0A8J3C225</accession>
<evidence type="ECO:0000313" key="1">
    <source>
        <dbReference type="EMBL" id="GGK96006.1"/>
    </source>
</evidence>
<dbReference type="EMBL" id="BMMX01000013">
    <property type="protein sequence ID" value="GGK96006.1"/>
    <property type="molecule type" value="Genomic_DNA"/>
</dbReference>